<dbReference type="Gene3D" id="2.130.10.10">
    <property type="entry name" value="YVTN repeat-like/Quinoprotein amine dehydrogenase"/>
    <property type="match status" value="2"/>
</dbReference>
<evidence type="ECO:0000313" key="6">
    <source>
        <dbReference type="EMBL" id="GMI47770.1"/>
    </source>
</evidence>
<accession>A0A9W7LE61</accession>
<dbReference type="PANTHER" id="PTHR16017:SF0">
    <property type="entry name" value="WD REPEAT-CONTAINING PROTEIN 70"/>
    <property type="match status" value="1"/>
</dbReference>
<feature type="compositionally biased region" description="Acidic residues" evidence="4">
    <location>
        <begin position="111"/>
        <end position="120"/>
    </location>
</feature>
<evidence type="ECO:0000313" key="7">
    <source>
        <dbReference type="Proteomes" id="UP001165065"/>
    </source>
</evidence>
<dbReference type="OrthoDB" id="10264376at2759"/>
<dbReference type="GO" id="GO:0035861">
    <property type="term" value="C:site of double-strand break"/>
    <property type="evidence" value="ECO:0007669"/>
    <property type="project" value="TreeGrafter"/>
</dbReference>
<evidence type="ECO:0000256" key="4">
    <source>
        <dbReference type="SAM" id="MobiDB-lite"/>
    </source>
</evidence>
<keyword evidence="7" id="KW-1185">Reference proteome</keyword>
<gene>
    <name evidence="6" type="ORF">TrCOL_g5851</name>
</gene>
<feature type="repeat" description="WD" evidence="3">
    <location>
        <begin position="411"/>
        <end position="442"/>
    </location>
</feature>
<dbReference type="PROSITE" id="PS50082">
    <property type="entry name" value="WD_REPEATS_2"/>
    <property type="match status" value="2"/>
</dbReference>
<keyword evidence="2" id="KW-0677">Repeat</keyword>
<dbReference type="InterPro" id="IPR001680">
    <property type="entry name" value="WD40_rpt"/>
</dbReference>
<organism evidence="6 7">
    <name type="scientific">Triparma columacea</name>
    <dbReference type="NCBI Taxonomy" id="722753"/>
    <lineage>
        <taxon>Eukaryota</taxon>
        <taxon>Sar</taxon>
        <taxon>Stramenopiles</taxon>
        <taxon>Ochrophyta</taxon>
        <taxon>Bolidophyceae</taxon>
        <taxon>Parmales</taxon>
        <taxon>Triparmaceae</taxon>
        <taxon>Triparma</taxon>
    </lineage>
</organism>
<dbReference type="GO" id="GO:0005634">
    <property type="term" value="C:nucleus"/>
    <property type="evidence" value="ECO:0007669"/>
    <property type="project" value="TreeGrafter"/>
</dbReference>
<dbReference type="Pfam" id="PF00498">
    <property type="entry name" value="FHA"/>
    <property type="match status" value="1"/>
</dbReference>
<dbReference type="SUPFAM" id="SSF50978">
    <property type="entry name" value="WD40 repeat-like"/>
    <property type="match status" value="1"/>
</dbReference>
<feature type="compositionally biased region" description="Acidic residues" evidence="4">
    <location>
        <begin position="172"/>
        <end position="188"/>
    </location>
</feature>
<dbReference type="AlphaFoldDB" id="A0A9W7LE61"/>
<dbReference type="SMART" id="SM00320">
    <property type="entry name" value="WD40"/>
    <property type="match status" value="5"/>
</dbReference>
<keyword evidence="1 3" id="KW-0853">WD repeat</keyword>
<dbReference type="CDD" id="cd00060">
    <property type="entry name" value="FHA"/>
    <property type="match status" value="1"/>
</dbReference>
<protein>
    <recommendedName>
        <fullName evidence="5">FHA domain-containing protein</fullName>
    </recommendedName>
</protein>
<feature type="region of interest" description="Disordered" evidence="4">
    <location>
        <begin position="667"/>
        <end position="699"/>
    </location>
</feature>
<dbReference type="InterPro" id="IPR036322">
    <property type="entry name" value="WD40_repeat_dom_sf"/>
</dbReference>
<proteinExistence type="predicted"/>
<dbReference type="InterPro" id="IPR051858">
    <property type="entry name" value="WD_repeat_GAD-1"/>
</dbReference>
<dbReference type="Pfam" id="PF00400">
    <property type="entry name" value="WD40"/>
    <property type="match status" value="2"/>
</dbReference>
<dbReference type="InterPro" id="IPR015943">
    <property type="entry name" value="WD40/YVTN_repeat-like_dom_sf"/>
</dbReference>
<evidence type="ECO:0000256" key="1">
    <source>
        <dbReference type="ARBA" id="ARBA00022574"/>
    </source>
</evidence>
<comment type="caution">
    <text evidence="6">The sequence shown here is derived from an EMBL/GenBank/DDBJ whole genome shotgun (WGS) entry which is preliminary data.</text>
</comment>
<feature type="region of interest" description="Disordered" evidence="4">
    <location>
        <begin position="98"/>
        <end position="142"/>
    </location>
</feature>
<dbReference type="PANTHER" id="PTHR16017">
    <property type="entry name" value="GASTRULATION DEFECTIVE PROTEIN 1-RELATED"/>
    <property type="match status" value="1"/>
</dbReference>
<dbReference type="SMART" id="SM00240">
    <property type="entry name" value="FHA"/>
    <property type="match status" value="1"/>
</dbReference>
<feature type="repeat" description="WD" evidence="3">
    <location>
        <begin position="311"/>
        <end position="345"/>
    </location>
</feature>
<dbReference type="InterPro" id="IPR000253">
    <property type="entry name" value="FHA_dom"/>
</dbReference>
<dbReference type="InterPro" id="IPR008984">
    <property type="entry name" value="SMAD_FHA_dom_sf"/>
</dbReference>
<feature type="domain" description="FHA" evidence="5">
    <location>
        <begin position="23"/>
        <end position="73"/>
    </location>
</feature>
<reference evidence="7" key="1">
    <citation type="journal article" date="2023" name="Commun. Biol.">
        <title>Genome analysis of Parmales, the sister group of diatoms, reveals the evolutionary specialization of diatoms from phago-mixotrophs to photoautotrophs.</title>
        <authorList>
            <person name="Ban H."/>
            <person name="Sato S."/>
            <person name="Yoshikawa S."/>
            <person name="Yamada K."/>
            <person name="Nakamura Y."/>
            <person name="Ichinomiya M."/>
            <person name="Sato N."/>
            <person name="Blanc-Mathieu R."/>
            <person name="Endo H."/>
            <person name="Kuwata A."/>
            <person name="Ogata H."/>
        </authorList>
    </citation>
    <scope>NUCLEOTIDE SEQUENCE [LARGE SCALE GENOMIC DNA]</scope>
</reference>
<dbReference type="EMBL" id="BRYA01000358">
    <property type="protein sequence ID" value="GMI47770.1"/>
    <property type="molecule type" value="Genomic_DNA"/>
</dbReference>
<evidence type="ECO:0000259" key="5">
    <source>
        <dbReference type="PROSITE" id="PS50006"/>
    </source>
</evidence>
<dbReference type="Proteomes" id="UP001165065">
    <property type="component" value="Unassembled WGS sequence"/>
</dbReference>
<evidence type="ECO:0000256" key="3">
    <source>
        <dbReference type="PROSITE-ProRule" id="PRU00221"/>
    </source>
</evidence>
<evidence type="ECO:0000256" key="2">
    <source>
        <dbReference type="ARBA" id="ARBA00022737"/>
    </source>
</evidence>
<feature type="region of interest" description="Disordered" evidence="4">
    <location>
        <begin position="159"/>
        <end position="188"/>
    </location>
</feature>
<sequence>MATASSTSSSPISLSSQISTACAIVGRNVVCDVRFDHKSISRKHAVIYEIEGKGLVLRDLGGKKGIFVNGARIEAEGEVVLKNGDNVKFGNMEEVFKLSYTAPPPPPPSAAEEEEEEEEVQSAPAKPPEPVKPARPDTSNMTARQIRELEIKEMMESFDQEQTYEKYQKPQEEEEEEEEKEEEGGMEAEANDGYRQLNIPVSHSVSISSSSKTVSSITLDPSNTRLMCGSLDNGLRCYNFSGMDSSHKPFRDVIPDDGSPVVCLDGGSVLGKGDKILVCTSSAQPRVLDRNAAELNCFVKGDVYITDVTKTKGHTAAVTGGMWDPKEKDRAMTCGMDGSVRLWKLGGKTLFGKLICDQVFRVRNKRGVRAPCTAASFDKDGAIVVFGTQCGSVQSFSTSAFHINTPVNCNHDAHTSTITCIKFSPDNSFFATRSMDSTVNLYTFAAFSKPGKNCPPLKTIRGVETSYEFANLCFSPDSSMLLAGTCVNPKKSEASFLHFYPTSKDSTEPIASIASPPSISTPVVEWAPKINQIITGSSDGKVRVLYDPTLSSKGALLSASRKPRKINALDALLLSRGDNVTGEIFNPHALPIFQTKKDDKKAKDKRSRDRMPETARTDIMMGRGDGTKTNTQSMVDNLGISKTDVRLLSRDPREDLFKFIDKNPTGVKTGMNAYDTEKPILASTTAEEEQAKRKRQKLS</sequence>
<name>A0A9W7LE61_9STRA</name>
<dbReference type="PROSITE" id="PS50006">
    <property type="entry name" value="FHA_DOMAIN"/>
    <property type="match status" value="1"/>
</dbReference>
<dbReference type="SUPFAM" id="SSF49879">
    <property type="entry name" value="SMAD/FHA domain"/>
    <property type="match status" value="1"/>
</dbReference>
<dbReference type="PROSITE" id="PS50294">
    <property type="entry name" value="WD_REPEATS_REGION"/>
    <property type="match status" value="1"/>
</dbReference>
<dbReference type="Gene3D" id="2.60.200.20">
    <property type="match status" value="1"/>
</dbReference>